<accession>A0A0F8XE89</accession>
<feature type="non-terminal residue" evidence="1">
    <location>
        <position position="88"/>
    </location>
</feature>
<evidence type="ECO:0000313" key="1">
    <source>
        <dbReference type="EMBL" id="KKK67477.1"/>
    </source>
</evidence>
<dbReference type="EMBL" id="LAZR01059590">
    <property type="protein sequence ID" value="KKK67477.1"/>
    <property type="molecule type" value="Genomic_DNA"/>
</dbReference>
<comment type="caution">
    <text evidence="1">The sequence shown here is derived from an EMBL/GenBank/DDBJ whole genome shotgun (WGS) entry which is preliminary data.</text>
</comment>
<organism evidence="1">
    <name type="scientific">marine sediment metagenome</name>
    <dbReference type="NCBI Taxonomy" id="412755"/>
    <lineage>
        <taxon>unclassified sequences</taxon>
        <taxon>metagenomes</taxon>
        <taxon>ecological metagenomes</taxon>
    </lineage>
</organism>
<proteinExistence type="predicted"/>
<name>A0A0F8XE89_9ZZZZ</name>
<reference evidence="1" key="1">
    <citation type="journal article" date="2015" name="Nature">
        <title>Complex archaea that bridge the gap between prokaryotes and eukaryotes.</title>
        <authorList>
            <person name="Spang A."/>
            <person name="Saw J.H."/>
            <person name="Jorgensen S.L."/>
            <person name="Zaremba-Niedzwiedzka K."/>
            <person name="Martijn J."/>
            <person name="Lind A.E."/>
            <person name="van Eijk R."/>
            <person name="Schleper C."/>
            <person name="Guy L."/>
            <person name="Ettema T.J."/>
        </authorList>
    </citation>
    <scope>NUCLEOTIDE SEQUENCE</scope>
</reference>
<protein>
    <submittedName>
        <fullName evidence="1">Uncharacterized protein</fullName>
    </submittedName>
</protein>
<dbReference type="AlphaFoldDB" id="A0A0F8XE89"/>
<gene>
    <name evidence="1" type="ORF">LCGC14_2953650</name>
</gene>
<sequence length="88" mass="9999">MDKTMSPIEFKAGMMQLANSQPYSPAEDVFIAWNMVFAYMDLDDDAKRACSEMLRLDLEALDTDTVSEERAHTVARNGRGPVYCEKCR</sequence>